<dbReference type="PROSITE" id="PS50280">
    <property type="entry name" value="SET"/>
    <property type="match status" value="1"/>
</dbReference>
<dbReference type="SUPFAM" id="SSF82199">
    <property type="entry name" value="SET domain"/>
    <property type="match status" value="1"/>
</dbReference>
<evidence type="ECO:0000313" key="2">
    <source>
        <dbReference type="EMBL" id="CAG5086459.1"/>
    </source>
</evidence>
<sequence>MLNHSRSNNAEFEFDHNTGRLLVTCISPIKAGEQLFISYGSRPDDDLLLEYGFCLGSDGDLQPNRVVFSQRQVADACFTIAGVTKSTFDEKIELSRSIYASNIENFFDFEATDNLLCATKELIHPKLITFVVWLNISTIQDMEARDGLGGSACRLGEMIQGSCKILREEGKDICRHWLEKLQ</sequence>
<keyword evidence="3" id="KW-1185">Reference proteome</keyword>
<protein>
    <submittedName>
        <fullName evidence="2">Oidioi.mRNA.OKI2018_I69.PAR.g11216.t1.cds</fullName>
    </submittedName>
</protein>
<dbReference type="PANTHER" id="PTHR13271">
    <property type="entry name" value="UNCHARACTERIZED PUTATIVE METHYLTRANSFERASE"/>
    <property type="match status" value="1"/>
</dbReference>
<proteinExistence type="predicted"/>
<organism evidence="2 3">
    <name type="scientific">Oikopleura dioica</name>
    <name type="common">Tunicate</name>
    <dbReference type="NCBI Taxonomy" id="34765"/>
    <lineage>
        <taxon>Eukaryota</taxon>
        <taxon>Metazoa</taxon>
        <taxon>Chordata</taxon>
        <taxon>Tunicata</taxon>
        <taxon>Appendicularia</taxon>
        <taxon>Copelata</taxon>
        <taxon>Oikopleuridae</taxon>
        <taxon>Oikopleura</taxon>
    </lineage>
</organism>
<dbReference type="InterPro" id="IPR050600">
    <property type="entry name" value="SETD3_SETD6_MTase"/>
</dbReference>
<gene>
    <name evidence="2" type="ORF">OKIOD_LOCUS2774</name>
</gene>
<dbReference type="InterPro" id="IPR046341">
    <property type="entry name" value="SET_dom_sf"/>
</dbReference>
<dbReference type="Gene3D" id="3.90.1410.10">
    <property type="entry name" value="set domain protein methyltransferase, domain 1"/>
    <property type="match status" value="1"/>
</dbReference>
<name>A0ABN7RXX7_OIKDI</name>
<dbReference type="EMBL" id="OU015568">
    <property type="protein sequence ID" value="CAG5086459.1"/>
    <property type="molecule type" value="Genomic_DNA"/>
</dbReference>
<evidence type="ECO:0000259" key="1">
    <source>
        <dbReference type="PROSITE" id="PS50280"/>
    </source>
</evidence>
<reference evidence="2 3" key="1">
    <citation type="submission" date="2021-04" db="EMBL/GenBank/DDBJ databases">
        <authorList>
            <person name="Bliznina A."/>
        </authorList>
    </citation>
    <scope>NUCLEOTIDE SEQUENCE [LARGE SCALE GENOMIC DNA]</scope>
</reference>
<dbReference type="InterPro" id="IPR001214">
    <property type="entry name" value="SET_dom"/>
</dbReference>
<dbReference type="Pfam" id="PF00856">
    <property type="entry name" value="SET"/>
    <property type="match status" value="1"/>
</dbReference>
<evidence type="ECO:0000313" key="3">
    <source>
        <dbReference type="Proteomes" id="UP001158576"/>
    </source>
</evidence>
<feature type="domain" description="SET" evidence="1">
    <location>
        <begin position="1"/>
        <end position="40"/>
    </location>
</feature>
<dbReference type="CDD" id="cd10527">
    <property type="entry name" value="SET_LSMT"/>
    <property type="match status" value="1"/>
</dbReference>
<dbReference type="Proteomes" id="UP001158576">
    <property type="component" value="Chromosome PAR"/>
</dbReference>
<accession>A0ABN7RXX7</accession>